<reference evidence="1" key="2">
    <citation type="submission" date="2007-03" db="EMBL/GenBank/DDBJ databases">
        <authorList>
            <person name="Mardis E.R."/>
        </authorList>
    </citation>
    <scope>NUCLEOTIDE SEQUENCE</scope>
</reference>
<reference evidence="2" key="4">
    <citation type="submission" date="2025-05" db="UniProtKB">
        <authorList>
            <consortium name="Ensembl"/>
        </authorList>
    </citation>
    <scope>IDENTIFICATION</scope>
</reference>
<feature type="non-terminal residue" evidence="1">
    <location>
        <position position="1"/>
    </location>
</feature>
<reference evidence="1" key="1">
    <citation type="journal article" date="2007" name="Nat. Immunol.">
        <title>Evolution and diversification of lamprey antigen receptors: evidence for involvement of an AID-APOBEC family cytosine deaminase.</title>
        <authorList>
            <person name="Rogozin I.B."/>
            <person name="Iyer L.M."/>
            <person name="Liang L."/>
            <person name="Glazko G.V."/>
            <person name="Liston V.G."/>
            <person name="Pavlov Y.I."/>
            <person name="Aravind L."/>
            <person name="Pancer Z."/>
        </authorList>
    </citation>
    <scope>NUCLEOTIDE SEQUENCE</scope>
</reference>
<keyword evidence="1" id="KW-0675">Receptor</keyword>
<feature type="non-terminal residue" evidence="1">
    <location>
        <position position="30"/>
    </location>
</feature>
<accession>A5HH19</accession>
<name>A5HH19_PETMA</name>
<dbReference type="EMBL" id="EF528918">
    <property type="protein sequence ID" value="ABO85624.1"/>
    <property type="molecule type" value="Genomic_DNA"/>
</dbReference>
<dbReference type="HOGENOM" id="CLU_3408094_0_0_1"/>
<dbReference type="AlphaFoldDB" id="A5HH19"/>
<evidence type="ECO:0000313" key="1">
    <source>
        <dbReference type="EMBL" id="ABO85624.1"/>
    </source>
</evidence>
<protein>
    <submittedName>
        <fullName evidence="1">Variable lymphocyte receptor A cassette</fullName>
    </submittedName>
</protein>
<proteinExistence type="predicted"/>
<evidence type="ECO:0000313" key="2">
    <source>
        <dbReference type="Ensembl" id="ENSPMAP00000011257.1"/>
    </source>
</evidence>
<reference evidence="1" key="3">
    <citation type="submission" date="2007-03" db="EMBL/GenBank/DDBJ databases">
        <authorList>
            <person name="Rogozin I.B."/>
            <person name="Iyer L.M."/>
            <person name="Liang L."/>
            <person name="Glazko G.V."/>
            <person name="Liston V.G."/>
            <person name="Pavlov Y.I."/>
            <person name="Pancer Z."/>
        </authorList>
    </citation>
    <scope>NUCLEOTIDE SEQUENCE</scope>
</reference>
<organism evidence="1">
    <name type="scientific">Petromyzon marinus</name>
    <name type="common">Sea lamprey</name>
    <dbReference type="NCBI Taxonomy" id="7757"/>
    <lineage>
        <taxon>Eukaryota</taxon>
        <taxon>Metazoa</taxon>
        <taxon>Chordata</taxon>
        <taxon>Craniata</taxon>
        <taxon>Vertebrata</taxon>
        <taxon>Cyclostomata</taxon>
        <taxon>Hyperoartia</taxon>
        <taxon>Petromyzontiformes</taxon>
        <taxon>Petromyzontidae</taxon>
        <taxon>Petromyzon</taxon>
    </lineage>
</organism>
<sequence>RLSRLDVTHNALMALPLGLFHGLRDLSRLH</sequence>
<dbReference type="Ensembl" id="ENSPMAT00000011303.1">
    <property type="protein sequence ID" value="ENSPMAP00000011257.1"/>
    <property type="gene ID" value="ENSPMAG00000010276.1"/>
</dbReference>